<dbReference type="InterPro" id="IPR020846">
    <property type="entry name" value="MFS_dom"/>
</dbReference>
<evidence type="ECO:0000256" key="5">
    <source>
        <dbReference type="SAM" id="MobiDB-lite"/>
    </source>
</evidence>
<sequence>MNDASDRLLPDQIDPGDTATETMSGVEDGGLLDRRYRGVTLGAVALVALYAFEALAVATAMPTVAQALDGLPLYALAFGGTLAASVVGMVVAGRWGDRHGPARPLRQGIVWFCLGLVIAGLAPSMSALILGRIVQGFGGGLMSVALYVAVGRVYPPRLHQRIFASFAAAWVLPAVIGPAISGLLVEHLGWRWVFLSVPLIAMVAAWCVLPALRGLGAPAGASHDATAEQPHRIAWAVGAAASALVLHYAGQQHHAGTLPLLVLAVAGVIACAWQLLPRGTLRVARGLPTVIAMRGIASSAFFGTEVFVPLLLSRERGLSPTAAGAVLTAGAIGWSVGSWWRSRPSQPFTPPQLLRIGMCLILVGVSGVAMSIAPSVPVAVGIVGWIAAGFGMGALFPTLSVLTLELSPPTQQGLNASALQLCDSLFTATVLAVGGSIFAALLVRAPSWAYLSGFAFSALLALLGAVLAPRINASR</sequence>
<evidence type="ECO:0000256" key="4">
    <source>
        <dbReference type="ARBA" id="ARBA00023136"/>
    </source>
</evidence>
<keyword evidence="2 6" id="KW-0812">Transmembrane</keyword>
<feature type="region of interest" description="Disordered" evidence="5">
    <location>
        <begin position="1"/>
        <end position="22"/>
    </location>
</feature>
<dbReference type="PROSITE" id="PS50850">
    <property type="entry name" value="MFS"/>
    <property type="match status" value="1"/>
</dbReference>
<keyword evidence="3 6" id="KW-1133">Transmembrane helix</keyword>
<dbReference type="Gene3D" id="1.20.1250.20">
    <property type="entry name" value="MFS general substrate transporter like domains"/>
    <property type="match status" value="1"/>
</dbReference>
<evidence type="ECO:0000313" key="8">
    <source>
        <dbReference type="EMBL" id="QSX76151.1"/>
    </source>
</evidence>
<feature type="transmembrane region" description="Helical" evidence="6">
    <location>
        <begin position="162"/>
        <end position="184"/>
    </location>
</feature>
<evidence type="ECO:0000259" key="7">
    <source>
        <dbReference type="PROSITE" id="PS50850"/>
    </source>
</evidence>
<feature type="transmembrane region" description="Helical" evidence="6">
    <location>
        <begin position="379"/>
        <end position="404"/>
    </location>
</feature>
<accession>A0ABX7RH14</accession>
<dbReference type="InterPro" id="IPR011701">
    <property type="entry name" value="MFS"/>
</dbReference>
<feature type="transmembrane region" description="Helical" evidence="6">
    <location>
        <begin position="322"/>
        <end position="341"/>
    </location>
</feature>
<feature type="transmembrane region" description="Helical" evidence="6">
    <location>
        <begin position="256"/>
        <end position="276"/>
    </location>
</feature>
<organism evidence="8 9">
    <name type="scientific">Lysobacter arenosi</name>
    <dbReference type="NCBI Taxonomy" id="2795387"/>
    <lineage>
        <taxon>Bacteria</taxon>
        <taxon>Pseudomonadati</taxon>
        <taxon>Pseudomonadota</taxon>
        <taxon>Gammaproteobacteria</taxon>
        <taxon>Lysobacterales</taxon>
        <taxon>Lysobacteraceae</taxon>
        <taxon>Lysobacter</taxon>
    </lineage>
</organism>
<dbReference type="Pfam" id="PF07690">
    <property type="entry name" value="MFS_1"/>
    <property type="match status" value="1"/>
</dbReference>
<keyword evidence="4 6" id="KW-0472">Membrane</keyword>
<evidence type="ECO:0000256" key="6">
    <source>
        <dbReference type="SAM" id="Phobius"/>
    </source>
</evidence>
<dbReference type="Gene3D" id="1.20.1720.10">
    <property type="entry name" value="Multidrug resistance protein D"/>
    <property type="match status" value="1"/>
</dbReference>
<comment type="subcellular location">
    <subcellularLocation>
        <location evidence="1">Membrane</location>
        <topology evidence="1">Multi-pass membrane protein</topology>
    </subcellularLocation>
</comment>
<feature type="transmembrane region" description="Helical" evidence="6">
    <location>
        <begin position="425"/>
        <end position="443"/>
    </location>
</feature>
<evidence type="ECO:0000256" key="2">
    <source>
        <dbReference type="ARBA" id="ARBA00022692"/>
    </source>
</evidence>
<dbReference type="SUPFAM" id="SSF103473">
    <property type="entry name" value="MFS general substrate transporter"/>
    <property type="match status" value="1"/>
</dbReference>
<gene>
    <name evidence="8" type="ORF">HIV01_006565</name>
</gene>
<evidence type="ECO:0000256" key="1">
    <source>
        <dbReference type="ARBA" id="ARBA00004141"/>
    </source>
</evidence>
<feature type="transmembrane region" description="Helical" evidence="6">
    <location>
        <begin position="353"/>
        <end position="373"/>
    </location>
</feature>
<evidence type="ECO:0000313" key="9">
    <source>
        <dbReference type="Proteomes" id="UP000663400"/>
    </source>
</evidence>
<keyword evidence="9" id="KW-1185">Reference proteome</keyword>
<feature type="transmembrane region" description="Helical" evidence="6">
    <location>
        <begin position="108"/>
        <end position="130"/>
    </location>
</feature>
<feature type="transmembrane region" description="Helical" evidence="6">
    <location>
        <begin position="39"/>
        <end position="61"/>
    </location>
</feature>
<dbReference type="PANTHER" id="PTHR23501">
    <property type="entry name" value="MAJOR FACILITATOR SUPERFAMILY"/>
    <property type="match status" value="1"/>
</dbReference>
<reference evidence="8 9" key="1">
    <citation type="submission" date="2021-02" db="EMBL/GenBank/DDBJ databases">
        <title>Lysobacter arenosi sp. nov., isolated from soil of gangwondo yeongwol, south Korea.</title>
        <authorList>
            <person name="Kim K.R."/>
            <person name="Kim K.H."/>
            <person name="Jeon C.O."/>
        </authorList>
    </citation>
    <scope>NUCLEOTIDE SEQUENCE [LARGE SCALE GENOMIC DNA]</scope>
    <source>
        <strain evidence="8 9">R7</strain>
    </source>
</reference>
<protein>
    <submittedName>
        <fullName evidence="8">MFS transporter</fullName>
    </submittedName>
</protein>
<evidence type="ECO:0000256" key="3">
    <source>
        <dbReference type="ARBA" id="ARBA00022989"/>
    </source>
</evidence>
<feature type="transmembrane region" description="Helical" evidence="6">
    <location>
        <begin position="190"/>
        <end position="212"/>
    </location>
</feature>
<feature type="transmembrane region" description="Helical" evidence="6">
    <location>
        <begin position="233"/>
        <end position="250"/>
    </location>
</feature>
<dbReference type="PANTHER" id="PTHR23501:SF154">
    <property type="entry name" value="MULTIDRUG-EFFLUX TRANSPORTER RV1634-RELATED"/>
    <property type="match status" value="1"/>
</dbReference>
<feature type="transmembrane region" description="Helical" evidence="6">
    <location>
        <begin position="449"/>
        <end position="468"/>
    </location>
</feature>
<dbReference type="Proteomes" id="UP000663400">
    <property type="component" value="Chromosome"/>
</dbReference>
<feature type="transmembrane region" description="Helical" evidence="6">
    <location>
        <begin position="73"/>
        <end position="96"/>
    </location>
</feature>
<feature type="domain" description="Major facilitator superfamily (MFS) profile" evidence="7">
    <location>
        <begin position="39"/>
        <end position="475"/>
    </location>
</feature>
<name>A0ABX7RH14_9GAMM</name>
<feature type="transmembrane region" description="Helical" evidence="6">
    <location>
        <begin position="136"/>
        <end position="155"/>
    </location>
</feature>
<feature type="transmembrane region" description="Helical" evidence="6">
    <location>
        <begin position="283"/>
        <end position="302"/>
    </location>
</feature>
<dbReference type="InterPro" id="IPR036259">
    <property type="entry name" value="MFS_trans_sf"/>
</dbReference>
<proteinExistence type="predicted"/>
<dbReference type="EMBL" id="CP071517">
    <property type="protein sequence ID" value="QSX76151.1"/>
    <property type="molecule type" value="Genomic_DNA"/>
</dbReference>